<dbReference type="SUPFAM" id="SSF52467">
    <property type="entry name" value="DHS-like NAD/FAD-binding domain"/>
    <property type="match status" value="1"/>
</dbReference>
<comment type="subcellular location">
    <subcellularLocation>
        <location evidence="1">Mitochondrion</location>
    </subcellularLocation>
</comment>
<dbReference type="InterPro" id="IPR012001">
    <property type="entry name" value="Thiamin_PyroP_enz_TPP-bd_dom"/>
</dbReference>
<name>A0A9P6VY93_RHOMI</name>
<organism evidence="6 7">
    <name type="scientific">Rhodotorula mucilaginosa</name>
    <name type="common">Yeast</name>
    <name type="synonym">Rhodotorula rubra</name>
    <dbReference type="NCBI Taxonomy" id="5537"/>
    <lineage>
        <taxon>Eukaryota</taxon>
        <taxon>Fungi</taxon>
        <taxon>Dikarya</taxon>
        <taxon>Basidiomycota</taxon>
        <taxon>Pucciniomycotina</taxon>
        <taxon>Microbotryomycetes</taxon>
        <taxon>Sporidiobolales</taxon>
        <taxon>Sporidiobolaceae</taxon>
        <taxon>Rhodotorula</taxon>
    </lineage>
</organism>
<dbReference type="GO" id="GO:0000287">
    <property type="term" value="F:magnesium ion binding"/>
    <property type="evidence" value="ECO:0007669"/>
    <property type="project" value="InterPro"/>
</dbReference>
<evidence type="ECO:0000313" key="6">
    <source>
        <dbReference type="EMBL" id="KAG0659295.1"/>
    </source>
</evidence>
<reference evidence="6 7" key="1">
    <citation type="submission" date="2020-11" db="EMBL/GenBank/DDBJ databases">
        <title>Kefir isolates.</title>
        <authorList>
            <person name="Marcisauskas S."/>
            <person name="Kim Y."/>
            <person name="Blasche S."/>
        </authorList>
    </citation>
    <scope>NUCLEOTIDE SEQUENCE [LARGE SCALE GENOMIC DNA]</scope>
    <source>
        <strain evidence="6 7">KR</strain>
    </source>
</reference>
<feature type="domain" description="Thiamine pyrophosphate enzyme N-terminal TPP-binding" evidence="5">
    <location>
        <begin position="196"/>
        <end position="326"/>
    </location>
</feature>
<dbReference type="PANTHER" id="PTHR18968">
    <property type="entry name" value="THIAMINE PYROPHOSPHATE ENZYMES"/>
    <property type="match status" value="1"/>
</dbReference>
<dbReference type="NCBIfam" id="NF006203">
    <property type="entry name" value="PRK08327.1"/>
    <property type="match status" value="1"/>
</dbReference>
<dbReference type="GO" id="GO:0005739">
    <property type="term" value="C:mitochondrion"/>
    <property type="evidence" value="ECO:0007669"/>
    <property type="project" value="UniProtKB-SubCell"/>
</dbReference>
<dbReference type="InterPro" id="IPR045229">
    <property type="entry name" value="TPP_enz"/>
</dbReference>
<feature type="domain" description="Thiamine pyrophosphate enzyme TPP-binding" evidence="4">
    <location>
        <begin position="616"/>
        <end position="783"/>
    </location>
</feature>
<dbReference type="SUPFAM" id="SSF52518">
    <property type="entry name" value="Thiamin diphosphate-binding fold (THDP-binding)"/>
    <property type="match status" value="2"/>
</dbReference>
<comment type="caution">
    <text evidence="6">The sequence shown here is derived from an EMBL/GenBank/DDBJ whole genome shotgun (WGS) entry which is preliminary data.</text>
</comment>
<comment type="similarity">
    <text evidence="2">Belongs to the TPP enzyme family.</text>
</comment>
<dbReference type="InterPro" id="IPR011766">
    <property type="entry name" value="TPP_enzyme_TPP-bd"/>
</dbReference>
<evidence type="ECO:0000259" key="4">
    <source>
        <dbReference type="Pfam" id="PF02775"/>
    </source>
</evidence>
<dbReference type="Pfam" id="PF02776">
    <property type="entry name" value="TPP_enzyme_N"/>
    <property type="match status" value="1"/>
</dbReference>
<keyword evidence="3" id="KW-0786">Thiamine pyrophosphate</keyword>
<sequence>MLRVPGHARASSQTLYAASTESLFFVPPTLPGIHRLRVPSWSTKRSMDVSCWDQEGGIASRSLPSRSHSLPLFISQIHASTHNTRRTLPLLPEPRPCFYESSRAAQIAKRCGRLRVCGLRTCNPSPLEPRSRNTSRAADQLNKRFQFPTSQRSLRNLHRGLSSSLSPSYVRTIPVIIDRIMPSDAAAQSKPVEVFTTSNILLQALVDAGIKRAFVNLGSDHPALLEAFASRKKYGLESLEIVTCPNEMVGLSAAQGYAQVCGLPAAVIVHVDCGTQALAGAVHNASTSRTPVFIYAGASPYTENGELQGSRNEFIHWLQNATDQPAIVRQYMRHVGEIRSGTNAPQVVHRALQFANSEPKGPVYVWAQREATEEFMDPNKVADVRAKEIWSPIELNQLNKSAVQRIGDAFLKAKSPLIVTSYLGRNPAAVDLLRSFVELLAVPVLQTGVSNVNLPFTHPCHTGIQFSGPAPIVEESDVILILDSDVPWLPMKTKPRKDATIFHLDVDPLKERMAFATYPAVLRAKVDGALALEQLIEYVSASPSFADAQKTISSRLEALTEKKKQTVKHLRSLEVAAEGDILTPNLVVATYRKLLESQQLRSLVVNEAISNYGPVWEHLEPSEPGSALSSGASSLGWALGAAIGAKMAAADYSAHTKDVVTVFVGDGSFIFGVPSASYWMARRYETASRRPFLCIVFNNGGWKSPKLSMLGVHPSGLGASGPSAELNVTFGPEDTLNPDYGGIAAASGGAWSRKVKKASELQAAMEEALRVVREDKRCAVLDCWLPRF</sequence>
<dbReference type="PANTHER" id="PTHR18968:SF164">
    <property type="entry name" value="PYRUVATE DECARBOXYLASE"/>
    <property type="match status" value="1"/>
</dbReference>
<dbReference type="CDD" id="cd07035">
    <property type="entry name" value="TPP_PYR_POX_like"/>
    <property type="match status" value="1"/>
</dbReference>
<evidence type="ECO:0000256" key="3">
    <source>
        <dbReference type="ARBA" id="ARBA00023052"/>
    </source>
</evidence>
<gene>
    <name evidence="6" type="ORF">C6P46_005225</name>
</gene>
<protein>
    <recommendedName>
        <fullName evidence="8">Pyruvate decarboxylase</fullName>
    </recommendedName>
</protein>
<evidence type="ECO:0008006" key="8">
    <source>
        <dbReference type="Google" id="ProtNLM"/>
    </source>
</evidence>
<dbReference type="Proteomes" id="UP000777482">
    <property type="component" value="Unassembled WGS sequence"/>
</dbReference>
<dbReference type="GO" id="GO:0030976">
    <property type="term" value="F:thiamine pyrophosphate binding"/>
    <property type="evidence" value="ECO:0007669"/>
    <property type="project" value="InterPro"/>
</dbReference>
<dbReference type="GO" id="GO:0009099">
    <property type="term" value="P:L-valine biosynthetic process"/>
    <property type="evidence" value="ECO:0007669"/>
    <property type="project" value="TreeGrafter"/>
</dbReference>
<evidence type="ECO:0000313" key="7">
    <source>
        <dbReference type="Proteomes" id="UP000777482"/>
    </source>
</evidence>
<dbReference type="Gene3D" id="3.40.50.970">
    <property type="match status" value="2"/>
</dbReference>
<dbReference type="InterPro" id="IPR029035">
    <property type="entry name" value="DHS-like_NAD/FAD-binding_dom"/>
</dbReference>
<dbReference type="GO" id="GO:0050660">
    <property type="term" value="F:flavin adenine dinucleotide binding"/>
    <property type="evidence" value="ECO:0007669"/>
    <property type="project" value="TreeGrafter"/>
</dbReference>
<accession>A0A9P6VY93</accession>
<dbReference type="Pfam" id="PF02775">
    <property type="entry name" value="TPP_enzyme_C"/>
    <property type="match status" value="1"/>
</dbReference>
<dbReference type="OrthoDB" id="2867507at2759"/>
<dbReference type="EMBL" id="PUHQ01000055">
    <property type="protein sequence ID" value="KAG0659295.1"/>
    <property type="molecule type" value="Genomic_DNA"/>
</dbReference>
<proteinExistence type="inferred from homology"/>
<dbReference type="InterPro" id="IPR029061">
    <property type="entry name" value="THDP-binding"/>
</dbReference>
<evidence type="ECO:0000256" key="2">
    <source>
        <dbReference type="ARBA" id="ARBA00007812"/>
    </source>
</evidence>
<evidence type="ECO:0000259" key="5">
    <source>
        <dbReference type="Pfam" id="PF02776"/>
    </source>
</evidence>
<keyword evidence="7" id="KW-1185">Reference proteome</keyword>
<dbReference type="GO" id="GO:0009097">
    <property type="term" value="P:isoleucine biosynthetic process"/>
    <property type="evidence" value="ECO:0007669"/>
    <property type="project" value="TreeGrafter"/>
</dbReference>
<evidence type="ECO:0000256" key="1">
    <source>
        <dbReference type="ARBA" id="ARBA00004173"/>
    </source>
</evidence>
<dbReference type="GO" id="GO:0003984">
    <property type="term" value="F:acetolactate synthase activity"/>
    <property type="evidence" value="ECO:0007669"/>
    <property type="project" value="TreeGrafter"/>
</dbReference>
<dbReference type="Gene3D" id="3.40.50.1220">
    <property type="entry name" value="TPP-binding domain"/>
    <property type="match status" value="1"/>
</dbReference>
<dbReference type="AlphaFoldDB" id="A0A9P6VY93"/>
<dbReference type="GO" id="GO:0005948">
    <property type="term" value="C:acetolactate synthase complex"/>
    <property type="evidence" value="ECO:0007669"/>
    <property type="project" value="TreeGrafter"/>
</dbReference>